<gene>
    <name evidence="3" type="ORF">GPM918_LOCUS1543</name>
    <name evidence="2" type="ORF">OVA965_LOCUS2237</name>
    <name evidence="5" type="ORF">SRO942_LOCUS1543</name>
    <name evidence="4" type="ORF">TMI583_LOCUS2237</name>
</gene>
<feature type="compositionally biased region" description="Basic and acidic residues" evidence="1">
    <location>
        <begin position="569"/>
        <end position="583"/>
    </location>
</feature>
<evidence type="ECO:0000313" key="6">
    <source>
        <dbReference type="Proteomes" id="UP000663829"/>
    </source>
</evidence>
<evidence type="ECO:0000313" key="2">
    <source>
        <dbReference type="EMBL" id="CAF0755082.1"/>
    </source>
</evidence>
<dbReference type="EMBL" id="CAJNOK010000464">
    <property type="protein sequence ID" value="CAF0755082.1"/>
    <property type="molecule type" value="Genomic_DNA"/>
</dbReference>
<dbReference type="EMBL" id="CAJNOQ010000145">
    <property type="protein sequence ID" value="CAF0763922.1"/>
    <property type="molecule type" value="Genomic_DNA"/>
</dbReference>
<reference evidence="3" key="1">
    <citation type="submission" date="2021-02" db="EMBL/GenBank/DDBJ databases">
        <authorList>
            <person name="Nowell W R."/>
        </authorList>
    </citation>
    <scope>NUCLEOTIDE SEQUENCE</scope>
</reference>
<protein>
    <submittedName>
        <fullName evidence="3">Uncharacterized protein</fullName>
    </submittedName>
</protein>
<feature type="compositionally biased region" description="Polar residues" evidence="1">
    <location>
        <begin position="638"/>
        <end position="649"/>
    </location>
</feature>
<keyword evidence="6" id="KW-1185">Reference proteome</keyword>
<dbReference type="Proteomes" id="UP000663829">
    <property type="component" value="Unassembled WGS sequence"/>
</dbReference>
<evidence type="ECO:0000256" key="1">
    <source>
        <dbReference type="SAM" id="MobiDB-lite"/>
    </source>
</evidence>
<dbReference type="Proteomes" id="UP000677228">
    <property type="component" value="Unassembled WGS sequence"/>
</dbReference>
<sequence length="780" mass="87458">MGCTGTKNEIKHESNLIDKKHQDGEEIINDGFRKWLKSNRPRADDYVLRDILLSQQTSTQTIESIEDDYRTIVAKALDLISNRNDIKSITKLTKVLQKEISTASPKKVNQTLDILKQTADKLRDGKIVLDGNGQQTITLNGEVVTNTTPTKEPLKETKIQSSSQHGFTSTSTEPGIGLREALETARIYFYKGKQAAIFVNHLGGYDVKVIDDADDANHDGNLLRSVIVTEVKLRPKTTTTTDRSEPEHKILDGQEISEDFRRSIDAALAGLQQIYHKTSVTDATQHQTPHRCPIPVNILPSNKTETSIVQQSTSHGKIISTTPHHPVIQYGMTNMIDKNKLIHPSSKNDLAPSLTTESSENIILNNHANINKIYDTPSHDLSKNVKKSTSIDTSNDQHQDGSKYLTDIVSQIAERQNQLNQQLTATNSEILLPPTIDIQPRIVQMIDNVNELMMDSIESTTKAEIGYPVPPPRYDTVEKLVSIVQQDNHTNIERIVQELKEHGEKASVVPLPPQEHPNIEHIVRELKEHSEKMLHADRKSPAYSVGITSEPITSGITSTPTKKEHTKLRRENRPKSFISDDKLSSNTTTNRHSLNKQISESYLDDMTHLTRVGISNPTLHTSKSTSSTKIDEEKEQHQQQPVVSTSVNSIIEEEPEVKRSVAKTAYTTQGETKRGQNVTYTETITSQNNGEHSSRTITESYDEPLNHDKNGEQTTTLKVVTKSEFSRPNSGESIMEQSVQVITVKVRNETIKTTINNTTDDTAYERRPVSELVKNFEQET</sequence>
<proteinExistence type="predicted"/>
<evidence type="ECO:0000313" key="5">
    <source>
        <dbReference type="EMBL" id="CAF3545073.1"/>
    </source>
</evidence>
<dbReference type="OrthoDB" id="10025956at2759"/>
<evidence type="ECO:0000313" key="4">
    <source>
        <dbReference type="EMBL" id="CAF3534252.1"/>
    </source>
</evidence>
<organism evidence="3 6">
    <name type="scientific">Didymodactylos carnosus</name>
    <dbReference type="NCBI Taxonomy" id="1234261"/>
    <lineage>
        <taxon>Eukaryota</taxon>
        <taxon>Metazoa</taxon>
        <taxon>Spiralia</taxon>
        <taxon>Gnathifera</taxon>
        <taxon>Rotifera</taxon>
        <taxon>Eurotatoria</taxon>
        <taxon>Bdelloidea</taxon>
        <taxon>Philodinida</taxon>
        <taxon>Philodinidae</taxon>
        <taxon>Didymodactylos</taxon>
    </lineage>
</organism>
<dbReference type="AlphaFoldDB" id="A0A813Q9I1"/>
<dbReference type="EMBL" id="CAJOBA010000464">
    <property type="protein sequence ID" value="CAF3534252.1"/>
    <property type="molecule type" value="Genomic_DNA"/>
</dbReference>
<dbReference type="Proteomes" id="UP000682733">
    <property type="component" value="Unassembled WGS sequence"/>
</dbReference>
<accession>A0A813Q9I1</accession>
<feature type="compositionally biased region" description="Polar residues" evidence="1">
    <location>
        <begin position="546"/>
        <end position="560"/>
    </location>
</feature>
<feature type="region of interest" description="Disordered" evidence="1">
    <location>
        <begin position="613"/>
        <end position="657"/>
    </location>
</feature>
<dbReference type="Proteomes" id="UP000681722">
    <property type="component" value="Unassembled WGS sequence"/>
</dbReference>
<feature type="region of interest" description="Disordered" evidence="1">
    <location>
        <begin position="537"/>
        <end position="590"/>
    </location>
</feature>
<dbReference type="EMBL" id="CAJOBC010000145">
    <property type="protein sequence ID" value="CAF3545073.1"/>
    <property type="molecule type" value="Genomic_DNA"/>
</dbReference>
<comment type="caution">
    <text evidence="3">The sequence shown here is derived from an EMBL/GenBank/DDBJ whole genome shotgun (WGS) entry which is preliminary data.</text>
</comment>
<feature type="compositionally biased region" description="Polar residues" evidence="1">
    <location>
        <begin position="159"/>
        <end position="173"/>
    </location>
</feature>
<evidence type="ECO:0000313" key="3">
    <source>
        <dbReference type="EMBL" id="CAF0763922.1"/>
    </source>
</evidence>
<name>A0A813Q9I1_9BILA</name>
<feature type="region of interest" description="Disordered" evidence="1">
    <location>
        <begin position="146"/>
        <end position="173"/>
    </location>
</feature>